<accession>A0A9P9JK05</accession>
<dbReference type="InterPro" id="IPR004859">
    <property type="entry name" value="Xrn1_N"/>
</dbReference>
<feature type="compositionally biased region" description="Gly residues" evidence="6">
    <location>
        <begin position="1279"/>
        <end position="1297"/>
    </location>
</feature>
<dbReference type="InterPro" id="IPR041412">
    <property type="entry name" value="Xrn1_helical"/>
</dbReference>
<keyword evidence="1 5" id="KW-0540">Nuclease</keyword>
<feature type="domain" description="Xrn1 N-terminal" evidence="7">
    <location>
        <begin position="1"/>
        <end position="193"/>
    </location>
</feature>
<dbReference type="Proteomes" id="UP000738349">
    <property type="component" value="Unassembled WGS sequence"/>
</dbReference>
<feature type="domain" description="Xrn1 helical" evidence="8">
    <location>
        <begin position="241"/>
        <end position="635"/>
    </location>
</feature>
<dbReference type="InterPro" id="IPR016494">
    <property type="entry name" value="5_3_exoribonuclease_1"/>
</dbReference>
<keyword evidence="5" id="KW-0963">Cytoplasm</keyword>
<dbReference type="Pfam" id="PF18332">
    <property type="entry name" value="XRN1_D1"/>
    <property type="match status" value="1"/>
</dbReference>
<dbReference type="PIRSF" id="PIRSF006743">
    <property type="entry name" value="Exonuclease_Xnr1"/>
    <property type="match status" value="1"/>
</dbReference>
<feature type="region of interest" description="Disordered" evidence="6">
    <location>
        <begin position="1228"/>
        <end position="1366"/>
    </location>
</feature>
<dbReference type="InterPro" id="IPR041385">
    <property type="entry name" value="SH3_12"/>
</dbReference>
<dbReference type="CDD" id="cd18673">
    <property type="entry name" value="PIN_XRN1-2-like"/>
    <property type="match status" value="1"/>
</dbReference>
<feature type="domain" description="5'-3' exoribonuclease 1 D1" evidence="10">
    <location>
        <begin position="686"/>
        <end position="874"/>
    </location>
</feature>
<dbReference type="Pfam" id="PF18129">
    <property type="entry name" value="SH3_12"/>
    <property type="match status" value="1"/>
</dbReference>
<sequence length="1366" mass="153381">MNGIIHNCTHKDAGEDVSFRLSEEEMFIRIFNYIEHLFGKIKPKQLFFMAIDGVAPRAKMNQQRARRFRTALDVEKARDKAIAEGIEMPKEEPFDSNCITPGTEFMAKLSQQLRYFVNKKISEDTDWQGCEIVLSGHEVPGEGEHKIMEYIRNAKAQPGYNANVRHCLYGLDADLIMLGLLSHDPHFCLLREEVTFGRASKTKSKELEHQNFYLLHLCIVREYLEMEFQELKEDGVLSFPFDLERVIDDFILMAFFVGNDFLPNLHGLHINEGALANMFKIYKTIIPKGDGYINENGVINMVRLQALLGEISNLEIQQFENDVSDDKWFVSKQMEKKLDNATRKTPKGAQLVITSAQRDLWKHKIRPYISKRSNQALDLGADLKAADRKFVQDLTESMHLNWSTKEDHEGHRHLIMEFPPRIGDDDDDEEEEGNLAAYRVMKTYDKAMVVDVTAEDAQKNYQKLYQDKYQGWKTKYYLQKFEEWAPEKYDQELLALCENYVQGLQWVLYYYYRGIASWPWFYRYHYAPLISDVVKGVGADMNFKKGQPFKPYEQLMGVLPDRSKKIVPKVYHDLMTNPASPIIDFYPRDFELDMNGKKMDWEAVVKIPFIDEERLLSAMATKNDLLEDAEKARNGFGVPLKFTYSPEVNFTYPSPLPGVFPEIQFCHCIENIFDLPDVEGLEYLSGLTSGALLKVSALAGFPTLHTLPYTAQLVEGYGVNVFQSDSRNPSVVVTLTETEDRTKTSTWKAKLGKRCFVGYPFLQEAKVIKVQDELFSYELAENGRDIVTKDHNNREAADFAKESDYLENWHAKRLAVTIGQVECLVVVHMLKGLLRTEEGALIKEYAENPSVRNTYAAQTIVDDVVNEDERFIEKPALPIEEEFPQGTRAFFLGEYAFGRPLEITAHVNNKAEIVVSMLKTKEVEFAKQIIYQAERNNPYTPSFAVAKQLGVHPLVLSKITSSYQIINSAGLRLNLGLNLKFEGRKLKVLGYSRKSQTGWEFSGLAIKLIADYMVAFPDFFAAIQREPQKSEVLETDLWKDPSVASQRVKEIVAFLKKQETGKFERVPLEAEQLDSEVVMALANVGEQIHQASSNIDIQKLRSVPRTALLKPSDAEMVLGNQNFSLGDRVTYVSASGKVPIATRGTVVGISRTATALLLDVVWDTSFMSGTTLGERAPMFRGQTVASSSVLNTSVKQVVSTTTKSQQQQRRNVPAALGNYGSVGVTQYKDAPAPAPLRGGWRGALNGTHSPRGQGNGHRGRGGAPNLVHSTLVYRNGPEGQAGNGNGRGGYGGRGRGNLHGSPGPDGENQHQEQKYGNVPPPASLDQPRGRGRGRGRGGRGRGGPHRGRGGNGGGNGNAAGGNTTQG</sequence>
<dbReference type="GO" id="GO:0000184">
    <property type="term" value="P:nuclear-transcribed mRNA catabolic process, nonsense-mediated decay"/>
    <property type="evidence" value="ECO:0007669"/>
    <property type="project" value="UniProtKB-KW"/>
</dbReference>
<dbReference type="InterPro" id="IPR047008">
    <property type="entry name" value="XRN1_SH3_sf"/>
</dbReference>
<dbReference type="InterPro" id="IPR047007">
    <property type="entry name" value="XRN1_D1_sf"/>
</dbReference>
<gene>
    <name evidence="12" type="ORF">EDB81DRAFT_838631</name>
</gene>
<feature type="domain" description="Exoribonuclease Xrn1 D2/D3" evidence="11">
    <location>
        <begin position="878"/>
        <end position="1102"/>
    </location>
</feature>
<organism evidence="12 13">
    <name type="scientific">Dactylonectria macrodidyma</name>
    <dbReference type="NCBI Taxonomy" id="307937"/>
    <lineage>
        <taxon>Eukaryota</taxon>
        <taxon>Fungi</taxon>
        <taxon>Dikarya</taxon>
        <taxon>Ascomycota</taxon>
        <taxon>Pezizomycotina</taxon>
        <taxon>Sordariomycetes</taxon>
        <taxon>Hypocreomycetidae</taxon>
        <taxon>Hypocreales</taxon>
        <taxon>Nectriaceae</taxon>
        <taxon>Dactylonectria</taxon>
    </lineage>
</organism>
<feature type="compositionally biased region" description="Gly residues" evidence="6">
    <location>
        <begin position="1349"/>
        <end position="1359"/>
    </location>
</feature>
<dbReference type="Pfam" id="PF18334">
    <property type="entry name" value="XRN1_D2_D3"/>
    <property type="match status" value="1"/>
</dbReference>
<protein>
    <recommendedName>
        <fullName evidence="5">5'-3' exoribonuclease 1</fullName>
        <ecNumber evidence="5">3.1.13.-</ecNumber>
    </recommendedName>
</protein>
<dbReference type="GO" id="GO:0005634">
    <property type="term" value="C:nucleus"/>
    <property type="evidence" value="ECO:0007669"/>
    <property type="project" value="TreeGrafter"/>
</dbReference>
<keyword evidence="2 5" id="KW-0378">Hydrolase</keyword>
<dbReference type="InterPro" id="IPR027073">
    <property type="entry name" value="5_3_exoribonuclease"/>
</dbReference>
<dbReference type="Gene3D" id="3.40.50.12390">
    <property type="match status" value="2"/>
</dbReference>
<dbReference type="Gene3D" id="2.170.260.40">
    <property type="match status" value="1"/>
</dbReference>
<keyword evidence="13" id="KW-1185">Reference proteome</keyword>
<dbReference type="EC" id="3.1.13.-" evidence="5"/>
<evidence type="ECO:0000259" key="11">
    <source>
        <dbReference type="Pfam" id="PF18334"/>
    </source>
</evidence>
<dbReference type="InterPro" id="IPR040992">
    <property type="entry name" value="XRN1_D1"/>
</dbReference>
<evidence type="ECO:0000256" key="5">
    <source>
        <dbReference type="PIRNR" id="PIRNR006743"/>
    </source>
</evidence>
<evidence type="ECO:0000256" key="6">
    <source>
        <dbReference type="SAM" id="MobiDB-lite"/>
    </source>
</evidence>
<dbReference type="PANTHER" id="PTHR12341:SF7">
    <property type="entry name" value="5'-3' EXORIBONUCLEASE 1"/>
    <property type="match status" value="1"/>
</dbReference>
<dbReference type="OrthoDB" id="372487at2759"/>
<dbReference type="EMBL" id="JAGMUV010000003">
    <property type="protein sequence ID" value="KAH7166010.1"/>
    <property type="molecule type" value="Genomic_DNA"/>
</dbReference>
<proteinExistence type="inferred from homology"/>
<evidence type="ECO:0000256" key="2">
    <source>
        <dbReference type="ARBA" id="ARBA00022801"/>
    </source>
</evidence>
<evidence type="ECO:0000259" key="8">
    <source>
        <dbReference type="Pfam" id="PF17846"/>
    </source>
</evidence>
<dbReference type="GO" id="GO:0003723">
    <property type="term" value="F:RNA binding"/>
    <property type="evidence" value="ECO:0007669"/>
    <property type="project" value="UniProtKB-KW"/>
</dbReference>
<name>A0A9P9JK05_9HYPO</name>
<evidence type="ECO:0000259" key="7">
    <source>
        <dbReference type="Pfam" id="PF03159"/>
    </source>
</evidence>
<dbReference type="Pfam" id="PF17846">
    <property type="entry name" value="XRN_M"/>
    <property type="match status" value="1"/>
</dbReference>
<dbReference type="Gene3D" id="2.30.30.750">
    <property type="match status" value="1"/>
</dbReference>
<dbReference type="Pfam" id="PF03159">
    <property type="entry name" value="XRN_N"/>
    <property type="match status" value="1"/>
</dbReference>
<comment type="subcellular location">
    <subcellularLocation>
        <location evidence="5">Cytoplasm</location>
    </subcellularLocation>
</comment>
<evidence type="ECO:0000256" key="3">
    <source>
        <dbReference type="ARBA" id="ARBA00022839"/>
    </source>
</evidence>
<evidence type="ECO:0000256" key="1">
    <source>
        <dbReference type="ARBA" id="ARBA00022722"/>
    </source>
</evidence>
<comment type="function">
    <text evidence="5">Multifunctional protein that exhibits several independent functions at different levels of the cellular processes. 5'-3' exonuclease component of the nonsense-mediated mRNA decay (NMD) which is a highly conserved mRNA degradation pathway, an RNA surveillance system whose role is to identify and rid cells of mRNA with premature termination codons and thus prevents accumulation of potentially harmful truncated proteins.</text>
</comment>
<feature type="domain" description="5'-3' exoribonuclease 1 SH3-like" evidence="9">
    <location>
        <begin position="1121"/>
        <end position="1191"/>
    </location>
</feature>
<dbReference type="GO" id="GO:0004534">
    <property type="term" value="F:5'-3' RNA exonuclease activity"/>
    <property type="evidence" value="ECO:0007669"/>
    <property type="project" value="TreeGrafter"/>
</dbReference>
<dbReference type="GO" id="GO:0005737">
    <property type="term" value="C:cytoplasm"/>
    <property type="evidence" value="ECO:0007669"/>
    <property type="project" value="UniProtKB-SubCell"/>
</dbReference>
<dbReference type="PANTHER" id="PTHR12341">
    <property type="entry name" value="5'-&gt;3' EXORIBONUCLEASE"/>
    <property type="match status" value="1"/>
</dbReference>
<dbReference type="InterPro" id="IPR014722">
    <property type="entry name" value="Rib_uL2_dom2"/>
</dbReference>
<keyword evidence="5" id="KW-0694">RNA-binding</keyword>
<evidence type="ECO:0000256" key="4">
    <source>
        <dbReference type="ARBA" id="ARBA00038299"/>
    </source>
</evidence>
<evidence type="ECO:0000259" key="9">
    <source>
        <dbReference type="Pfam" id="PF18129"/>
    </source>
</evidence>
<dbReference type="FunFam" id="3.40.50.12390:FF:000002">
    <property type="entry name" value="5'-3' exoribonuclease 1"/>
    <property type="match status" value="1"/>
</dbReference>
<feature type="compositionally biased region" description="Basic residues" evidence="6">
    <location>
        <begin position="1329"/>
        <end position="1348"/>
    </location>
</feature>
<evidence type="ECO:0000313" key="12">
    <source>
        <dbReference type="EMBL" id="KAH7166010.1"/>
    </source>
</evidence>
<evidence type="ECO:0000313" key="13">
    <source>
        <dbReference type="Proteomes" id="UP000738349"/>
    </source>
</evidence>
<keyword evidence="3 5" id="KW-0269">Exonuclease</keyword>
<comment type="caution">
    <text evidence="12">The sequence shown here is derived from an EMBL/GenBank/DDBJ whole genome shotgun (WGS) entry which is preliminary data.</text>
</comment>
<reference evidence="12" key="1">
    <citation type="journal article" date="2021" name="Nat. Commun.">
        <title>Genetic determinants of endophytism in the Arabidopsis root mycobiome.</title>
        <authorList>
            <person name="Mesny F."/>
            <person name="Miyauchi S."/>
            <person name="Thiergart T."/>
            <person name="Pickel B."/>
            <person name="Atanasova L."/>
            <person name="Karlsson M."/>
            <person name="Huettel B."/>
            <person name="Barry K.W."/>
            <person name="Haridas S."/>
            <person name="Chen C."/>
            <person name="Bauer D."/>
            <person name="Andreopoulos W."/>
            <person name="Pangilinan J."/>
            <person name="LaButti K."/>
            <person name="Riley R."/>
            <person name="Lipzen A."/>
            <person name="Clum A."/>
            <person name="Drula E."/>
            <person name="Henrissat B."/>
            <person name="Kohler A."/>
            <person name="Grigoriev I.V."/>
            <person name="Martin F.M."/>
            <person name="Hacquard S."/>
        </authorList>
    </citation>
    <scope>NUCLEOTIDE SEQUENCE</scope>
    <source>
        <strain evidence="12">MPI-CAGE-AT-0147</strain>
    </source>
</reference>
<dbReference type="Gene3D" id="2.30.30.30">
    <property type="match status" value="1"/>
</dbReference>
<evidence type="ECO:0000259" key="10">
    <source>
        <dbReference type="Pfam" id="PF18332"/>
    </source>
</evidence>
<comment type="similarity">
    <text evidence="4 5">Belongs to the 5'-3' exonuclease family.</text>
</comment>
<dbReference type="Gene3D" id="1.25.40.1050">
    <property type="match status" value="1"/>
</dbReference>
<keyword evidence="5" id="KW-0866">Nonsense-mediated mRNA decay</keyword>
<dbReference type="InterPro" id="IPR041106">
    <property type="entry name" value="XRN1_D2_D3"/>
</dbReference>
<dbReference type="GO" id="GO:0016075">
    <property type="term" value="P:rRNA catabolic process"/>
    <property type="evidence" value="ECO:0007669"/>
    <property type="project" value="TreeGrafter"/>
</dbReference>